<dbReference type="SUPFAM" id="SSF52821">
    <property type="entry name" value="Rhodanese/Cell cycle control phosphatase"/>
    <property type="match status" value="1"/>
</dbReference>
<accession>A0AAW9MY81</accession>
<feature type="domain" description="Rhodanese" evidence="1">
    <location>
        <begin position="10"/>
        <end position="95"/>
    </location>
</feature>
<proteinExistence type="predicted"/>
<dbReference type="InterPro" id="IPR050229">
    <property type="entry name" value="GlpE_sulfurtransferase"/>
</dbReference>
<evidence type="ECO:0000313" key="3">
    <source>
        <dbReference type="Proteomes" id="UP001357733"/>
    </source>
</evidence>
<dbReference type="PROSITE" id="PS00380">
    <property type="entry name" value="RHODANESE_1"/>
    <property type="match status" value="1"/>
</dbReference>
<dbReference type="Gene3D" id="3.40.250.10">
    <property type="entry name" value="Rhodanese-like domain"/>
    <property type="match status" value="1"/>
</dbReference>
<organism evidence="2 3">
    <name type="scientific">Citroniella saccharovorans</name>
    <dbReference type="NCBI Taxonomy" id="2053367"/>
    <lineage>
        <taxon>Bacteria</taxon>
        <taxon>Bacillati</taxon>
        <taxon>Bacillota</taxon>
        <taxon>Tissierellia</taxon>
        <taxon>Tissierellales</taxon>
        <taxon>Peptoniphilaceae</taxon>
        <taxon>Citroniella</taxon>
    </lineage>
</organism>
<name>A0AAW9MY81_9FIRM</name>
<dbReference type="PANTHER" id="PTHR43031:SF1">
    <property type="entry name" value="PYRIDINE NUCLEOTIDE-DISULPHIDE OXIDOREDUCTASE"/>
    <property type="match status" value="1"/>
</dbReference>
<protein>
    <submittedName>
        <fullName evidence="2">Rhodanese-like domain-containing protein</fullName>
    </submittedName>
</protein>
<dbReference type="GO" id="GO:0004792">
    <property type="term" value="F:thiosulfate-cyanide sulfurtransferase activity"/>
    <property type="evidence" value="ECO:0007669"/>
    <property type="project" value="InterPro"/>
</dbReference>
<keyword evidence="3" id="KW-1185">Reference proteome</keyword>
<dbReference type="AlphaFoldDB" id="A0AAW9MY81"/>
<dbReference type="EMBL" id="JAYKOT010000003">
    <property type="protein sequence ID" value="MEB3429365.1"/>
    <property type="molecule type" value="Genomic_DNA"/>
</dbReference>
<gene>
    <name evidence="2" type="ORF">VLK81_04935</name>
</gene>
<sequence>MINDILNNFKNENYLLIDVRYDFEYEMGHIPGAINLPLNNIIELENLEPSKDRTILLYCASGNRSEKALAILRANGYINAINIGGVGSYKGQLEK</sequence>
<dbReference type="PROSITE" id="PS50206">
    <property type="entry name" value="RHODANESE_3"/>
    <property type="match status" value="1"/>
</dbReference>
<comment type="caution">
    <text evidence="2">The sequence shown here is derived from an EMBL/GenBank/DDBJ whole genome shotgun (WGS) entry which is preliminary data.</text>
</comment>
<dbReference type="Proteomes" id="UP001357733">
    <property type="component" value="Unassembled WGS sequence"/>
</dbReference>
<dbReference type="InterPro" id="IPR001307">
    <property type="entry name" value="Thiosulphate_STrfase_CS"/>
</dbReference>
<dbReference type="SMART" id="SM00450">
    <property type="entry name" value="RHOD"/>
    <property type="match status" value="1"/>
</dbReference>
<dbReference type="InterPro" id="IPR001763">
    <property type="entry name" value="Rhodanese-like_dom"/>
</dbReference>
<evidence type="ECO:0000313" key="2">
    <source>
        <dbReference type="EMBL" id="MEB3429365.1"/>
    </source>
</evidence>
<dbReference type="PANTHER" id="PTHR43031">
    <property type="entry name" value="FAD-DEPENDENT OXIDOREDUCTASE"/>
    <property type="match status" value="1"/>
</dbReference>
<dbReference type="CDD" id="cd00158">
    <property type="entry name" value="RHOD"/>
    <property type="match status" value="1"/>
</dbReference>
<dbReference type="RefSeq" id="WP_324619558.1">
    <property type="nucleotide sequence ID" value="NZ_JAYKOT010000003.1"/>
</dbReference>
<dbReference type="InterPro" id="IPR036873">
    <property type="entry name" value="Rhodanese-like_dom_sf"/>
</dbReference>
<dbReference type="Pfam" id="PF00581">
    <property type="entry name" value="Rhodanese"/>
    <property type="match status" value="1"/>
</dbReference>
<reference evidence="2 3" key="1">
    <citation type="submission" date="2024-01" db="EMBL/GenBank/DDBJ databases">
        <title>Complete genome sequence of Citroniella saccharovorans strain M6.X9, isolated from human fecal sample.</title>
        <authorList>
            <person name="Cheng G."/>
            <person name="Westerholm M."/>
            <person name="Schnurer A."/>
        </authorList>
    </citation>
    <scope>NUCLEOTIDE SEQUENCE [LARGE SCALE GENOMIC DNA]</scope>
    <source>
        <strain evidence="2 3">DSM 29873</strain>
    </source>
</reference>
<evidence type="ECO:0000259" key="1">
    <source>
        <dbReference type="PROSITE" id="PS50206"/>
    </source>
</evidence>